<protein>
    <submittedName>
        <fullName evidence="2">Uncharacterized protein</fullName>
    </submittedName>
</protein>
<keyword evidence="3" id="KW-1185">Reference proteome</keyword>
<feature type="region of interest" description="Disordered" evidence="1">
    <location>
        <begin position="94"/>
        <end position="127"/>
    </location>
</feature>
<name>A0A9Q0TQ85_9ROSI</name>
<sequence>MIIYRNIKKKKGTRHSTSESKIRNRSNPFIIRVVRSGTNLAAIKLAKDMESSDKANEAETDHQNYCGRDLQARRIIGVESEYVAARASGYATATTAGGGSGGYDAATTHPSSGGSGAARSRDSSTGR</sequence>
<gene>
    <name evidence="2" type="ORF">OIU74_008507</name>
</gene>
<evidence type="ECO:0000256" key="1">
    <source>
        <dbReference type="SAM" id="MobiDB-lite"/>
    </source>
</evidence>
<reference evidence="2" key="2">
    <citation type="journal article" date="2023" name="Int. J. Mol. Sci.">
        <title>De Novo Assembly and Annotation of 11 Diverse Shrub Willow (Salix) Genomes Reveals Novel Gene Organization in Sex-Linked Regions.</title>
        <authorList>
            <person name="Hyden B."/>
            <person name="Feng K."/>
            <person name="Yates T.B."/>
            <person name="Jawdy S."/>
            <person name="Cereghino C."/>
            <person name="Smart L.B."/>
            <person name="Muchero W."/>
        </authorList>
    </citation>
    <scope>NUCLEOTIDE SEQUENCE</scope>
    <source>
        <tissue evidence="2">Shoot tip</tissue>
    </source>
</reference>
<organism evidence="2 3">
    <name type="scientific">Salix koriyanagi</name>
    <dbReference type="NCBI Taxonomy" id="2511006"/>
    <lineage>
        <taxon>Eukaryota</taxon>
        <taxon>Viridiplantae</taxon>
        <taxon>Streptophyta</taxon>
        <taxon>Embryophyta</taxon>
        <taxon>Tracheophyta</taxon>
        <taxon>Spermatophyta</taxon>
        <taxon>Magnoliopsida</taxon>
        <taxon>eudicotyledons</taxon>
        <taxon>Gunneridae</taxon>
        <taxon>Pentapetalae</taxon>
        <taxon>rosids</taxon>
        <taxon>fabids</taxon>
        <taxon>Malpighiales</taxon>
        <taxon>Salicaceae</taxon>
        <taxon>Saliceae</taxon>
        <taxon>Salix</taxon>
    </lineage>
</organism>
<dbReference type="AlphaFoldDB" id="A0A9Q0TQ85"/>
<evidence type="ECO:0000313" key="2">
    <source>
        <dbReference type="EMBL" id="KAJ6715779.1"/>
    </source>
</evidence>
<feature type="compositionally biased region" description="Low complexity" evidence="1">
    <location>
        <begin position="103"/>
        <end position="112"/>
    </location>
</feature>
<dbReference type="Proteomes" id="UP001151752">
    <property type="component" value="Chromosome 9"/>
</dbReference>
<evidence type="ECO:0000313" key="3">
    <source>
        <dbReference type="Proteomes" id="UP001151752"/>
    </source>
</evidence>
<dbReference type="EMBL" id="JAPFFM010000014">
    <property type="protein sequence ID" value="KAJ6715779.1"/>
    <property type="molecule type" value="Genomic_DNA"/>
</dbReference>
<reference evidence="2" key="1">
    <citation type="submission" date="2022-11" db="EMBL/GenBank/DDBJ databases">
        <authorList>
            <person name="Hyden B.L."/>
            <person name="Feng K."/>
            <person name="Yates T."/>
            <person name="Jawdy S."/>
            <person name="Smart L.B."/>
            <person name="Muchero W."/>
        </authorList>
    </citation>
    <scope>NUCLEOTIDE SEQUENCE</scope>
    <source>
        <tissue evidence="2">Shoot tip</tissue>
    </source>
</reference>
<comment type="caution">
    <text evidence="2">The sequence shown here is derived from an EMBL/GenBank/DDBJ whole genome shotgun (WGS) entry which is preliminary data.</text>
</comment>
<accession>A0A9Q0TQ85</accession>
<proteinExistence type="predicted"/>